<accession>A0A803NWN6</accession>
<evidence type="ECO:0000313" key="2">
    <source>
        <dbReference type="Proteomes" id="UP000596661"/>
    </source>
</evidence>
<reference evidence="1" key="2">
    <citation type="submission" date="2021-03" db="UniProtKB">
        <authorList>
            <consortium name="EnsemblPlants"/>
        </authorList>
    </citation>
    <scope>IDENTIFICATION</scope>
</reference>
<dbReference type="EMBL" id="UZAU01000234">
    <property type="status" value="NOT_ANNOTATED_CDS"/>
    <property type="molecule type" value="Genomic_DNA"/>
</dbReference>
<dbReference type="EnsemblPlants" id="evm.model.02.2163">
    <property type="protein sequence ID" value="cds.evm.model.02.2163"/>
    <property type="gene ID" value="evm.TU.02.2163"/>
</dbReference>
<dbReference type="Gramene" id="evm.model.02.2163">
    <property type="protein sequence ID" value="cds.evm.model.02.2163"/>
    <property type="gene ID" value="evm.TU.02.2163"/>
</dbReference>
<dbReference type="AlphaFoldDB" id="A0A803NWN6"/>
<protein>
    <submittedName>
        <fullName evidence="1">Uncharacterized protein</fullName>
    </submittedName>
</protein>
<keyword evidence="2" id="KW-1185">Reference proteome</keyword>
<dbReference type="Proteomes" id="UP000596661">
    <property type="component" value="Chromosome 2"/>
</dbReference>
<sequence length="144" mass="16627">MFLYELLVDCLDVLSKLDMEEFLVLCWRIWYHRNTFVHDNKLLSDEFVNQWVLSFLWRYQDVQSNLAPASHVKPRETVVRLSSDSTETLRLCDFNLFVDVGINEDHDFMGLGAVVIDRDRVVLCSSSDSMAASFHPHVAEAALS</sequence>
<organism evidence="1 2">
    <name type="scientific">Cannabis sativa</name>
    <name type="common">Hemp</name>
    <name type="synonym">Marijuana</name>
    <dbReference type="NCBI Taxonomy" id="3483"/>
    <lineage>
        <taxon>Eukaryota</taxon>
        <taxon>Viridiplantae</taxon>
        <taxon>Streptophyta</taxon>
        <taxon>Embryophyta</taxon>
        <taxon>Tracheophyta</taxon>
        <taxon>Spermatophyta</taxon>
        <taxon>Magnoliopsida</taxon>
        <taxon>eudicotyledons</taxon>
        <taxon>Gunneridae</taxon>
        <taxon>Pentapetalae</taxon>
        <taxon>rosids</taxon>
        <taxon>fabids</taxon>
        <taxon>Rosales</taxon>
        <taxon>Cannabaceae</taxon>
        <taxon>Cannabis</taxon>
    </lineage>
</organism>
<evidence type="ECO:0000313" key="1">
    <source>
        <dbReference type="EnsemblPlants" id="cds.evm.model.02.2163"/>
    </source>
</evidence>
<reference evidence="1" key="1">
    <citation type="submission" date="2018-11" db="EMBL/GenBank/DDBJ databases">
        <authorList>
            <person name="Grassa J C."/>
        </authorList>
    </citation>
    <scope>NUCLEOTIDE SEQUENCE [LARGE SCALE GENOMIC DNA]</scope>
</reference>
<name>A0A803NWN6_CANSA</name>
<proteinExistence type="predicted"/>